<feature type="region of interest" description="Disordered" evidence="1">
    <location>
        <begin position="240"/>
        <end position="270"/>
    </location>
</feature>
<feature type="transmembrane region" description="Helical" evidence="2">
    <location>
        <begin position="12"/>
        <end position="29"/>
    </location>
</feature>
<organism evidence="3 4">
    <name type="scientific">Candidatus Roizmanbacteria bacterium GW2011_GWA2_34_18</name>
    <dbReference type="NCBI Taxonomy" id="1618477"/>
    <lineage>
        <taxon>Bacteria</taxon>
        <taxon>Candidatus Roizmaniibacteriota</taxon>
    </lineage>
</organism>
<evidence type="ECO:0000256" key="2">
    <source>
        <dbReference type="SAM" id="Phobius"/>
    </source>
</evidence>
<reference evidence="3 4" key="1">
    <citation type="journal article" date="2015" name="Nature">
        <title>rRNA introns, odd ribosomes, and small enigmatic genomes across a large radiation of phyla.</title>
        <authorList>
            <person name="Brown C.T."/>
            <person name="Hug L.A."/>
            <person name="Thomas B.C."/>
            <person name="Sharon I."/>
            <person name="Castelle C.J."/>
            <person name="Singh A."/>
            <person name="Wilkins M.J."/>
            <person name="Williams K.H."/>
            <person name="Banfield J.F."/>
        </authorList>
    </citation>
    <scope>NUCLEOTIDE SEQUENCE [LARGE SCALE GENOMIC DNA]</scope>
</reference>
<dbReference type="AlphaFoldDB" id="A0A0G0AQQ2"/>
<evidence type="ECO:0000256" key="1">
    <source>
        <dbReference type="SAM" id="MobiDB-lite"/>
    </source>
</evidence>
<protein>
    <submittedName>
        <fullName evidence="3">Conserved oligomeric Golgi complex subunit 8</fullName>
    </submittedName>
</protein>
<keyword evidence="2" id="KW-0812">Transmembrane</keyword>
<evidence type="ECO:0000313" key="4">
    <source>
        <dbReference type="Proteomes" id="UP000034688"/>
    </source>
</evidence>
<dbReference type="Proteomes" id="UP000034688">
    <property type="component" value="Unassembled WGS sequence"/>
</dbReference>
<keyword evidence="2" id="KW-1133">Transmembrane helix</keyword>
<evidence type="ECO:0000313" key="3">
    <source>
        <dbReference type="EMBL" id="KKP59159.1"/>
    </source>
</evidence>
<comment type="caution">
    <text evidence="3">The sequence shown here is derived from an EMBL/GenBank/DDBJ whole genome shotgun (WGS) entry which is preliminary data.</text>
</comment>
<accession>A0A0G0AQQ2</accession>
<gene>
    <name evidence="3" type="ORF">UR54_C0032G0005</name>
</gene>
<feature type="compositionally biased region" description="Basic and acidic residues" evidence="1">
    <location>
        <begin position="252"/>
        <end position="261"/>
    </location>
</feature>
<proteinExistence type="predicted"/>
<name>A0A0G0AQQ2_9BACT</name>
<keyword evidence="2" id="KW-0472">Membrane</keyword>
<dbReference type="EMBL" id="LBPP01000032">
    <property type="protein sequence ID" value="KKP59159.1"/>
    <property type="molecule type" value="Genomic_DNA"/>
</dbReference>
<sequence>MFVIVKKGIGYGVWFLVFAIFSFEGLFYITKDALPGEKLYPTKLRVEKIIATSSYILNKQVDLQMEFINNRLYETTKVLSSKQASESLTRLDSQVEITAGYITQIKNPKEREVAAKKYVVQLNHASVVLKNEQITLQQNSSEITNPTTSSNTNQPVENNNNQLTAANIATQIPVAQPTTFPTQTMSVPASEPPISAPSLIPTSVPTSTTVQQLTQNQQVTVVEQLQQTQQNINNTIEQMNSIINPNSGNNRKGNDDNRRDNNGGGGKRRW</sequence>